<evidence type="ECO:0000256" key="1">
    <source>
        <dbReference type="SAM" id="Phobius"/>
    </source>
</evidence>
<comment type="caution">
    <text evidence="2">The sequence shown here is derived from an EMBL/GenBank/DDBJ whole genome shotgun (WGS) entry which is preliminary data.</text>
</comment>
<keyword evidence="1" id="KW-0472">Membrane</keyword>
<protein>
    <submittedName>
        <fullName evidence="2">Uncharacterized protein</fullName>
    </submittedName>
</protein>
<keyword evidence="1" id="KW-1133">Transmembrane helix</keyword>
<evidence type="ECO:0000313" key="2">
    <source>
        <dbReference type="EMBL" id="KGO84560.1"/>
    </source>
</evidence>
<feature type="transmembrane region" description="Helical" evidence="1">
    <location>
        <begin position="12"/>
        <end position="28"/>
    </location>
</feature>
<sequence>MGNVYSKTGLSLMLLLIGLICIFAPIGNEEQKPKWFYIVGSVLTIISILLIVRRYFELKKKN</sequence>
<organism evidence="2 3">
    <name type="scientific">Flavobacterium suncheonense GH29-5 = DSM 17707</name>
    <dbReference type="NCBI Taxonomy" id="1121899"/>
    <lineage>
        <taxon>Bacteria</taxon>
        <taxon>Pseudomonadati</taxon>
        <taxon>Bacteroidota</taxon>
        <taxon>Flavobacteriia</taxon>
        <taxon>Flavobacteriales</taxon>
        <taxon>Flavobacteriaceae</taxon>
        <taxon>Flavobacterium</taxon>
    </lineage>
</organism>
<name>A0A0A2M8E1_9FLAO</name>
<dbReference type="Proteomes" id="UP000030121">
    <property type="component" value="Unassembled WGS sequence"/>
</dbReference>
<dbReference type="EMBL" id="JRLW01000094">
    <property type="protein sequence ID" value="KGO84560.1"/>
    <property type="molecule type" value="Genomic_DNA"/>
</dbReference>
<keyword evidence="3" id="KW-1185">Reference proteome</keyword>
<dbReference type="AlphaFoldDB" id="A0A0A2M8E1"/>
<reference evidence="2 3" key="1">
    <citation type="submission" date="2013-09" db="EMBL/GenBank/DDBJ databases">
        <authorList>
            <person name="Zeng Z."/>
            <person name="Chen C."/>
        </authorList>
    </citation>
    <scope>NUCLEOTIDE SEQUENCE [LARGE SCALE GENOMIC DNA]</scope>
    <source>
        <strain evidence="2 3">GH29-5</strain>
    </source>
</reference>
<gene>
    <name evidence="2" type="ORF">Q764_14520</name>
</gene>
<evidence type="ECO:0000313" key="3">
    <source>
        <dbReference type="Proteomes" id="UP000030121"/>
    </source>
</evidence>
<keyword evidence="1" id="KW-0812">Transmembrane</keyword>
<feature type="transmembrane region" description="Helical" evidence="1">
    <location>
        <begin position="34"/>
        <end position="52"/>
    </location>
</feature>
<dbReference type="STRING" id="1121899.GCA_000430025_02625"/>
<proteinExistence type="predicted"/>
<accession>A0A0A2M8E1</accession>